<accession>A0A1G8H218</accession>
<reference evidence="2 3" key="1">
    <citation type="submission" date="2016-10" db="EMBL/GenBank/DDBJ databases">
        <authorList>
            <person name="de Groot N.N."/>
        </authorList>
    </citation>
    <scope>NUCLEOTIDE SEQUENCE [LARGE SCALE GENOMIC DNA]</scope>
    <source>
        <strain evidence="2 3">LMG 18387</strain>
    </source>
</reference>
<protein>
    <submittedName>
        <fullName evidence="2">Uncharacterized protein</fullName>
    </submittedName>
</protein>
<name>A0A1G8H218_9GAMM</name>
<dbReference type="Proteomes" id="UP000198606">
    <property type="component" value="Unassembled WGS sequence"/>
</dbReference>
<evidence type="ECO:0000313" key="3">
    <source>
        <dbReference type="Proteomes" id="UP000198606"/>
    </source>
</evidence>
<dbReference type="EMBL" id="FNDG01000010">
    <property type="protein sequence ID" value="SDI00698.1"/>
    <property type="molecule type" value="Genomic_DNA"/>
</dbReference>
<gene>
    <name evidence="2" type="ORF">SAMN05216588_11023</name>
</gene>
<sequence length="49" mass="5558">MNNLQSVPMPRWTSEASSTLRSRSRLPVGWMTIFSSTMAAPRYPMEAAR</sequence>
<feature type="region of interest" description="Disordered" evidence="1">
    <location>
        <begin position="1"/>
        <end position="22"/>
    </location>
</feature>
<organism evidence="2 3">
    <name type="scientific">Phytopseudomonas flavescens</name>
    <dbReference type="NCBI Taxonomy" id="29435"/>
    <lineage>
        <taxon>Bacteria</taxon>
        <taxon>Pseudomonadati</taxon>
        <taxon>Pseudomonadota</taxon>
        <taxon>Gammaproteobacteria</taxon>
        <taxon>Pseudomonadales</taxon>
        <taxon>Pseudomonadaceae</taxon>
        <taxon>Phytopseudomonas</taxon>
    </lineage>
</organism>
<dbReference type="AlphaFoldDB" id="A0A1G8H218"/>
<dbReference type="STRING" id="29435.SAMN05216588_11023"/>
<proteinExistence type="predicted"/>
<evidence type="ECO:0000313" key="2">
    <source>
        <dbReference type="EMBL" id="SDI00698.1"/>
    </source>
</evidence>
<evidence type="ECO:0000256" key="1">
    <source>
        <dbReference type="SAM" id="MobiDB-lite"/>
    </source>
</evidence>